<dbReference type="Pfam" id="PF17962">
    <property type="entry name" value="bMG6"/>
    <property type="match status" value="1"/>
</dbReference>
<organism evidence="5 6">
    <name type="scientific">Vibrio aerogenes CECT 7868</name>
    <dbReference type="NCBI Taxonomy" id="1216006"/>
    <lineage>
        <taxon>Bacteria</taxon>
        <taxon>Pseudomonadati</taxon>
        <taxon>Pseudomonadota</taxon>
        <taxon>Gammaproteobacteria</taxon>
        <taxon>Vibrionales</taxon>
        <taxon>Vibrionaceae</taxon>
        <taxon>Vibrio</taxon>
    </lineage>
</organism>
<feature type="domain" description="Alpha-2-macroglobulin" evidence="4">
    <location>
        <begin position="906"/>
        <end position="996"/>
    </location>
</feature>
<name>A0A1M5ZKL1_9VIBR</name>
<dbReference type="InterPro" id="IPR011625">
    <property type="entry name" value="A2M_N_BRD"/>
</dbReference>
<dbReference type="PANTHER" id="PTHR40094">
    <property type="entry name" value="ALPHA-2-MACROGLOBULIN HOMOLOG"/>
    <property type="match status" value="1"/>
</dbReference>
<evidence type="ECO:0000313" key="5">
    <source>
        <dbReference type="EMBL" id="SHI24681.1"/>
    </source>
</evidence>
<dbReference type="PANTHER" id="PTHR40094:SF1">
    <property type="entry name" value="UBIQUITIN DOMAIN-CONTAINING PROTEIN"/>
    <property type="match status" value="1"/>
</dbReference>
<feature type="domain" description="Alpha-2-macroglobulin bait region" evidence="3">
    <location>
        <begin position="703"/>
        <end position="842"/>
    </location>
</feature>
<dbReference type="Pfam" id="PF00207">
    <property type="entry name" value="A2M"/>
    <property type="match status" value="1"/>
</dbReference>
<dbReference type="SUPFAM" id="SSF48239">
    <property type="entry name" value="Terpenoid cyclases/Protein prenyltransferases"/>
    <property type="match status" value="1"/>
</dbReference>
<dbReference type="InterPro" id="IPR008930">
    <property type="entry name" value="Terpenoid_cyclase/PrenylTrfase"/>
</dbReference>
<dbReference type="RefSeq" id="WP_073604485.1">
    <property type="nucleotide sequence ID" value="NZ_FQXZ01000032.1"/>
</dbReference>
<dbReference type="InterPro" id="IPR011626">
    <property type="entry name" value="Alpha-macroglobulin_TED"/>
</dbReference>
<accession>A0A1M5ZKL1</accession>
<dbReference type="Pfam" id="PF17973">
    <property type="entry name" value="bMG10"/>
    <property type="match status" value="1"/>
</dbReference>
<sequence>MGKRICACFTWLILFLSCLASARTEPPKVTFIGPYNYQGKSALMIQFDRQIQTTKIARIFSLQGDHDDLHEVRQDGRWFFNESHTAVIYDQVKVNQRYRIRLLPEIKSADDIDREKDVTVYERQPQVHLIGRGPVVPSGGSRTVPVSVINASQLTVEVLRVQKPARLLSQIYYSSGTDSWALGRQQKNYQAVTTLSFDVPEADMNQEVRTAIQLPETLTDGWYILLIKITGDVYQSNQVVAHVLLTDTGIQAKVFRNRLSVLLNSLSGNTVMTGAQVSILRDDKSIELGVMNASQHTFDYQVRKDDILVVRQGARMSVLPLKEVPLDLSDFQVTGRDWQQTEAFVYSNRTLFKPGEELPLNIVLRDQDGQLLKKQRLYVEYRQPDGNVAGSRWLDPINQTDGFYQNRFRIPTSAPLGQWTVYIKSNKNAERAINQFSFNVSEFVPERMDMTVDLAGGLQNKTESLPVSVDGKYLFGAPAAGHQVNLSAYYQVQHHFDGAYQDFYVGQPFRISSWKDLPELKSFKLDENGHSQFQLPLIRQALLQAPVLAKFNFELLETGGASIQRNKPVMLWTGKSLPGIRAKTDEINAFSQAQFDVGLIGGHGKQLQAGRIQYLLERNRGGYYWTYTEADGWQLKHDNDWQPVQSDFIQVQKGNTSPLAVDVEWGRYRLILKHGENQVTRYEFRAGWDDNDGQLKPVKPDQLTMTLDKKAYHDGDEVQVTIKTDVAGKLHLALESDHVEWHQEQQIQKGEHQFHVPLSQLTRHDLYISATLISPGHGSPRRLFAVEPVKLDRESRRLNVEIEPLPVLLPSEGTDITVRLKQPVKQPTWVTLSLVDKGIINLSRYQVPDIHEWFFGQRRYHADVIDLYSRLYQQRPDSFLTHRYGGDTELSVNGHLDQTVEAKTITLMSRPVAFDPDGKAVIHVDIPDYNGQAQVVAMVFNPNHYGQAVTDVRIASPVISELAVPRFLTPGDTSQTLLEVFNQTDVMQNITAEVSLASPLSTQQPTRKTFHLSPGQRDFVAINYHVDAIQTATVMTALNLNVHAQGADGKIFNQQRRWQVPVRQARPVISKQTLKTLPARAENDQSGLPQIRLTEAFWKGLSYQQPGPALMTYSYAPQLGIAEYADHLFGYPYGCAEQTTSKAVPWLLKDDSLQSLKKSVSDGRSDRNMLKKAVTRLATMQKGNGSFALWDKHGRERPWVSVYVTEFLIQTAQLYPGLVPEQMLKKAQANIARYPLKSSLNATRYYAAWVSAKMKKLDYSTLWQLHHDAEHHQFQSPLSAAYLGAAWLLQGSKEKGEKFLLQSEWIKREYRYDDYDYGSQLRDQAKILALLSELEKVIQFSTELTDFRNRLAKRVMIRATRDSYLSTQERIALVQAGIALKTLNQKPVEVVVEHEGHRRGLKASGSGHFTVMSGDIVKNPNKSPLFVQVTTTGLAGPENLHSSIETKTVRREYRRSDGKVYQGEALKMGEKLIVTVTYHLKERIRNAMIVEYLPTGFVLENPARSNSDDLIRRAGLKSSSRAEKTEYRHDRLMAALDMNSDEIYRFNYVIRAETPGKAIVPALYMEDMYHPEWFIYQPSSLKNLTIKSQL</sequence>
<dbReference type="Pfam" id="PF01835">
    <property type="entry name" value="MG2"/>
    <property type="match status" value="1"/>
</dbReference>
<dbReference type="Pfam" id="PF07703">
    <property type="entry name" value="A2M_BRD"/>
    <property type="match status" value="1"/>
</dbReference>
<dbReference type="GO" id="GO:0005615">
    <property type="term" value="C:extracellular space"/>
    <property type="evidence" value="ECO:0007669"/>
    <property type="project" value="InterPro"/>
</dbReference>
<evidence type="ECO:0000259" key="3">
    <source>
        <dbReference type="SMART" id="SM01359"/>
    </source>
</evidence>
<dbReference type="SMART" id="SM01360">
    <property type="entry name" value="A2M"/>
    <property type="match status" value="1"/>
</dbReference>
<dbReference type="SMART" id="SM01359">
    <property type="entry name" value="A2M_N_2"/>
    <property type="match status" value="1"/>
</dbReference>
<dbReference type="STRING" id="1216006.VA7868_02843"/>
<dbReference type="InterPro" id="IPR051802">
    <property type="entry name" value="YfhM-like"/>
</dbReference>
<dbReference type="Gene3D" id="1.50.10.20">
    <property type="match status" value="1"/>
</dbReference>
<dbReference type="PROSITE" id="PS51257">
    <property type="entry name" value="PROKAR_LIPOPROTEIN"/>
    <property type="match status" value="1"/>
</dbReference>
<dbReference type="Pfam" id="PF07678">
    <property type="entry name" value="TED_complement"/>
    <property type="match status" value="1"/>
</dbReference>
<dbReference type="InterPro" id="IPR001599">
    <property type="entry name" value="Macroglobln_a2"/>
</dbReference>
<dbReference type="OrthoDB" id="9767116at2"/>
<evidence type="ECO:0000256" key="2">
    <source>
        <dbReference type="SAM" id="SignalP"/>
    </source>
</evidence>
<dbReference type="CDD" id="cd02891">
    <property type="entry name" value="A2M_like"/>
    <property type="match status" value="1"/>
</dbReference>
<gene>
    <name evidence="5" type="ORF">VA7868_02843</name>
</gene>
<dbReference type="InterPro" id="IPR047565">
    <property type="entry name" value="Alpha-macroglob_thiol-ester_cl"/>
</dbReference>
<evidence type="ECO:0000259" key="4">
    <source>
        <dbReference type="SMART" id="SM01360"/>
    </source>
</evidence>
<dbReference type="SMART" id="SM01419">
    <property type="entry name" value="Thiol-ester_cl"/>
    <property type="match status" value="1"/>
</dbReference>
<dbReference type="Pfam" id="PF17972">
    <property type="entry name" value="bMG5"/>
    <property type="match status" value="1"/>
</dbReference>
<dbReference type="InterPro" id="IPR041203">
    <property type="entry name" value="Bact_A2M_MG5"/>
</dbReference>
<dbReference type="Proteomes" id="UP000184608">
    <property type="component" value="Unassembled WGS sequence"/>
</dbReference>
<dbReference type="InterPro" id="IPR041246">
    <property type="entry name" value="Bact_MG10"/>
</dbReference>
<dbReference type="InterPro" id="IPR002890">
    <property type="entry name" value="MG2"/>
</dbReference>
<dbReference type="InterPro" id="IPR041462">
    <property type="entry name" value="Bact_A2M_MG6"/>
</dbReference>
<feature type="chain" id="PRO_5012477564" evidence="2">
    <location>
        <begin position="23"/>
        <end position="1590"/>
    </location>
</feature>
<dbReference type="GO" id="GO:0004866">
    <property type="term" value="F:endopeptidase inhibitor activity"/>
    <property type="evidence" value="ECO:0007669"/>
    <property type="project" value="InterPro"/>
</dbReference>
<evidence type="ECO:0000313" key="6">
    <source>
        <dbReference type="Proteomes" id="UP000184608"/>
    </source>
</evidence>
<keyword evidence="6" id="KW-1185">Reference proteome</keyword>
<keyword evidence="2" id="KW-0732">Signal</keyword>
<dbReference type="Gene3D" id="2.60.40.1930">
    <property type="match status" value="1"/>
</dbReference>
<reference evidence="5 6" key="1">
    <citation type="submission" date="2016-11" db="EMBL/GenBank/DDBJ databases">
        <authorList>
            <person name="Jaros S."/>
            <person name="Januszkiewicz K."/>
            <person name="Wedrychowicz H."/>
        </authorList>
    </citation>
    <scope>NUCLEOTIDE SEQUENCE [LARGE SCALE GENOMIC DNA]</scope>
    <source>
        <strain evidence="5 6">CECT 7868</strain>
    </source>
</reference>
<dbReference type="EMBL" id="FQXZ01000032">
    <property type="protein sequence ID" value="SHI24681.1"/>
    <property type="molecule type" value="Genomic_DNA"/>
</dbReference>
<comment type="similarity">
    <text evidence="1">Belongs to the protease inhibitor I39 (alpha-2-macroglobulin) family. Bacterial alpha-2-macroglobulin subfamily.</text>
</comment>
<evidence type="ECO:0000256" key="1">
    <source>
        <dbReference type="ARBA" id="ARBA00010556"/>
    </source>
</evidence>
<proteinExistence type="inferred from homology"/>
<feature type="signal peptide" evidence="2">
    <location>
        <begin position="1"/>
        <end position="22"/>
    </location>
</feature>
<protein>
    <submittedName>
        <fullName evidence="5">MG2 domain protein</fullName>
    </submittedName>
</protein>